<accession>A0ABN8IH95</accession>
<dbReference type="Proteomes" id="UP000837857">
    <property type="component" value="Chromosome 24"/>
</dbReference>
<feature type="region of interest" description="Disordered" evidence="1">
    <location>
        <begin position="45"/>
        <end position="86"/>
    </location>
</feature>
<dbReference type="EMBL" id="OW152836">
    <property type="protein sequence ID" value="CAH2057349.1"/>
    <property type="molecule type" value="Genomic_DNA"/>
</dbReference>
<sequence length="86" mass="9392">MEFVLTTPALYACADSGTSKNDFVERPTETGIVVKQSARLSRPFAADTPEWAEPSRRARGRGFAEPHASPADRYSGFDSERLVGTT</sequence>
<name>A0ABN8IH95_9NEOP</name>
<feature type="non-terminal residue" evidence="2">
    <location>
        <position position="86"/>
    </location>
</feature>
<protein>
    <submittedName>
        <fullName evidence="2">Uncharacterized protein</fullName>
    </submittedName>
</protein>
<organism evidence="2 3">
    <name type="scientific">Iphiclides podalirius</name>
    <name type="common">scarce swallowtail</name>
    <dbReference type="NCBI Taxonomy" id="110791"/>
    <lineage>
        <taxon>Eukaryota</taxon>
        <taxon>Metazoa</taxon>
        <taxon>Ecdysozoa</taxon>
        <taxon>Arthropoda</taxon>
        <taxon>Hexapoda</taxon>
        <taxon>Insecta</taxon>
        <taxon>Pterygota</taxon>
        <taxon>Neoptera</taxon>
        <taxon>Endopterygota</taxon>
        <taxon>Lepidoptera</taxon>
        <taxon>Glossata</taxon>
        <taxon>Ditrysia</taxon>
        <taxon>Papilionoidea</taxon>
        <taxon>Papilionidae</taxon>
        <taxon>Papilioninae</taxon>
        <taxon>Iphiclides</taxon>
    </lineage>
</organism>
<reference evidence="2" key="1">
    <citation type="submission" date="2022-03" db="EMBL/GenBank/DDBJ databases">
        <authorList>
            <person name="Martin H S."/>
        </authorList>
    </citation>
    <scope>NUCLEOTIDE SEQUENCE</scope>
</reference>
<evidence type="ECO:0000313" key="2">
    <source>
        <dbReference type="EMBL" id="CAH2057349.1"/>
    </source>
</evidence>
<keyword evidence="3" id="KW-1185">Reference proteome</keyword>
<evidence type="ECO:0000256" key="1">
    <source>
        <dbReference type="SAM" id="MobiDB-lite"/>
    </source>
</evidence>
<evidence type="ECO:0000313" key="3">
    <source>
        <dbReference type="Proteomes" id="UP000837857"/>
    </source>
</evidence>
<gene>
    <name evidence="2" type="ORF">IPOD504_LOCUS10178</name>
</gene>
<proteinExistence type="predicted"/>